<dbReference type="Proteomes" id="UP000675664">
    <property type="component" value="Unassembled WGS sequence"/>
</dbReference>
<evidence type="ECO:0000313" key="2">
    <source>
        <dbReference type="Proteomes" id="UP000675664"/>
    </source>
</evidence>
<protein>
    <submittedName>
        <fullName evidence="1">Uncharacterized protein</fullName>
    </submittedName>
</protein>
<dbReference type="EMBL" id="JAGSND010000004">
    <property type="protein sequence ID" value="MBR0597863.1"/>
    <property type="molecule type" value="Genomic_DNA"/>
</dbReference>
<comment type="caution">
    <text evidence="1">The sequence shown here is derived from an EMBL/GenBank/DDBJ whole genome shotgun (WGS) entry which is preliminary data.</text>
</comment>
<keyword evidence="2" id="KW-1185">Reference proteome</keyword>
<accession>A0A8J8B0Q5</accession>
<proteinExistence type="predicted"/>
<evidence type="ECO:0000313" key="1">
    <source>
        <dbReference type="EMBL" id="MBR0597863.1"/>
    </source>
</evidence>
<reference evidence="1" key="2">
    <citation type="submission" date="2021-04" db="EMBL/GenBank/DDBJ databases">
        <authorList>
            <person name="Liu J."/>
        </authorList>
    </citation>
    <scope>NUCLEOTIDE SEQUENCE</scope>
    <source>
        <strain evidence="1">BAD-6</strain>
    </source>
</reference>
<reference evidence="1" key="1">
    <citation type="submission" date="2021-04" db="EMBL/GenBank/DDBJ databases">
        <title>Sinoanaerobacter chloroacetimidivorans sp. nov., an obligate anaerobic bacterium isolated from anaerobic sludge.</title>
        <authorList>
            <person name="Bao Y."/>
        </authorList>
    </citation>
    <scope>NUCLEOTIDE SEQUENCE</scope>
    <source>
        <strain evidence="1">BAD-6</strain>
    </source>
</reference>
<gene>
    <name evidence="1" type="ORF">KCX82_08265</name>
</gene>
<dbReference type="RefSeq" id="WP_227017990.1">
    <property type="nucleotide sequence ID" value="NZ_JAGSND010000004.1"/>
</dbReference>
<name>A0A8J8B0Q5_9FIRM</name>
<dbReference type="AlphaFoldDB" id="A0A8J8B0Q5"/>
<sequence length="172" mass="20942">MRTYSVTEKIKKEEDVIKELDSIVKSMILPRVFKRAYKFEEIRLVYIPYALSEYEIENTKLKKGGQKGNIFISTEVQTNRKKAFLAIEDFHTLEEEHLENLVTETDLDEKQLEENDRRELLFKTLPRNLKSWKEHNIKKKQYKLFYRPLYLMRYRLFGRQQVYKTFGDKYNL</sequence>
<organism evidence="1 2">
    <name type="scientific">Sinanaerobacter chloroacetimidivorans</name>
    <dbReference type="NCBI Taxonomy" id="2818044"/>
    <lineage>
        <taxon>Bacteria</taxon>
        <taxon>Bacillati</taxon>
        <taxon>Bacillota</taxon>
        <taxon>Clostridia</taxon>
        <taxon>Peptostreptococcales</taxon>
        <taxon>Anaerovoracaceae</taxon>
        <taxon>Sinanaerobacter</taxon>
    </lineage>
</organism>